<evidence type="ECO:0000256" key="8">
    <source>
        <dbReference type="ARBA" id="ARBA00022824"/>
    </source>
</evidence>
<comment type="subcellular location">
    <subcellularLocation>
        <location evidence="4">Endoplasmic reticulum membrane</location>
        <topology evidence="4">Peripheral membrane protein</topology>
    </subcellularLocation>
    <subcellularLocation>
        <location evidence="3">Microsome membrane</location>
        <topology evidence="3">Peripheral membrane protein</topology>
    </subcellularLocation>
</comment>
<evidence type="ECO:0000256" key="7">
    <source>
        <dbReference type="ARBA" id="ARBA00022723"/>
    </source>
</evidence>
<keyword evidence="7 14" id="KW-0479">Metal-binding</keyword>
<name>A0ABD2W3W8_9HYME</name>
<dbReference type="Gene3D" id="1.10.630.10">
    <property type="entry name" value="Cytochrome P450"/>
    <property type="match status" value="1"/>
</dbReference>
<dbReference type="Proteomes" id="UP001627154">
    <property type="component" value="Unassembled WGS sequence"/>
</dbReference>
<gene>
    <name evidence="15" type="ORF">TKK_017397</name>
</gene>
<evidence type="ECO:0000256" key="12">
    <source>
        <dbReference type="ARBA" id="ARBA00023033"/>
    </source>
</evidence>
<keyword evidence="9" id="KW-0492">Microsome</keyword>
<dbReference type="FunFam" id="1.10.630.10:FF:000042">
    <property type="entry name" value="Cytochrome P450"/>
    <property type="match status" value="1"/>
</dbReference>
<evidence type="ECO:0000256" key="11">
    <source>
        <dbReference type="ARBA" id="ARBA00023004"/>
    </source>
</evidence>
<dbReference type="InterPro" id="IPR050476">
    <property type="entry name" value="Insect_CytP450_Detox"/>
</dbReference>
<keyword evidence="16" id="KW-1185">Reference proteome</keyword>
<evidence type="ECO:0000256" key="3">
    <source>
        <dbReference type="ARBA" id="ARBA00004174"/>
    </source>
</evidence>
<dbReference type="AlphaFoldDB" id="A0ABD2W3W8"/>
<dbReference type="GO" id="GO:0005789">
    <property type="term" value="C:endoplasmic reticulum membrane"/>
    <property type="evidence" value="ECO:0007669"/>
    <property type="project" value="UniProtKB-SubCell"/>
</dbReference>
<comment type="caution">
    <text evidence="15">The sequence shown here is derived from an EMBL/GenBank/DDBJ whole genome shotgun (WGS) entry which is preliminary data.</text>
</comment>
<evidence type="ECO:0000256" key="2">
    <source>
        <dbReference type="ARBA" id="ARBA00003690"/>
    </source>
</evidence>
<evidence type="ECO:0000313" key="16">
    <source>
        <dbReference type="Proteomes" id="UP001627154"/>
    </source>
</evidence>
<accession>A0ABD2W3W8</accession>
<dbReference type="EMBL" id="JBJJXI010000137">
    <property type="protein sequence ID" value="KAL3387484.1"/>
    <property type="molecule type" value="Genomic_DNA"/>
</dbReference>
<dbReference type="GO" id="GO:0004497">
    <property type="term" value="F:monooxygenase activity"/>
    <property type="evidence" value="ECO:0007669"/>
    <property type="project" value="UniProtKB-KW"/>
</dbReference>
<dbReference type="Pfam" id="PF00067">
    <property type="entry name" value="p450"/>
    <property type="match status" value="1"/>
</dbReference>
<keyword evidence="6 14" id="KW-0349">Heme</keyword>
<proteinExistence type="inferred from homology"/>
<keyword evidence="11 14" id="KW-0408">Iron</keyword>
<organism evidence="15 16">
    <name type="scientific">Trichogramma kaykai</name>
    <dbReference type="NCBI Taxonomy" id="54128"/>
    <lineage>
        <taxon>Eukaryota</taxon>
        <taxon>Metazoa</taxon>
        <taxon>Ecdysozoa</taxon>
        <taxon>Arthropoda</taxon>
        <taxon>Hexapoda</taxon>
        <taxon>Insecta</taxon>
        <taxon>Pterygota</taxon>
        <taxon>Neoptera</taxon>
        <taxon>Endopterygota</taxon>
        <taxon>Hymenoptera</taxon>
        <taxon>Apocrita</taxon>
        <taxon>Proctotrupomorpha</taxon>
        <taxon>Chalcidoidea</taxon>
        <taxon>Trichogrammatidae</taxon>
        <taxon>Trichogramma</taxon>
    </lineage>
</organism>
<dbReference type="InterPro" id="IPR002403">
    <property type="entry name" value="Cyt_P450_E_grp-IV"/>
</dbReference>
<protein>
    <recommendedName>
        <fullName evidence="17">Cytochrome P450</fullName>
    </recommendedName>
</protein>
<keyword evidence="10" id="KW-0560">Oxidoreductase</keyword>
<evidence type="ECO:0000313" key="15">
    <source>
        <dbReference type="EMBL" id="KAL3387484.1"/>
    </source>
</evidence>
<evidence type="ECO:0000256" key="13">
    <source>
        <dbReference type="ARBA" id="ARBA00023136"/>
    </source>
</evidence>
<dbReference type="PRINTS" id="PR00465">
    <property type="entry name" value="EP450IV"/>
</dbReference>
<reference evidence="15 16" key="1">
    <citation type="journal article" date="2024" name="bioRxiv">
        <title>A reference genome for Trichogramma kaykai: A tiny desert-dwelling parasitoid wasp with competing sex-ratio distorters.</title>
        <authorList>
            <person name="Culotta J."/>
            <person name="Lindsey A.R."/>
        </authorList>
    </citation>
    <scope>NUCLEOTIDE SEQUENCE [LARGE SCALE GENOMIC DNA]</scope>
    <source>
        <strain evidence="15 16">KSX58</strain>
    </source>
</reference>
<feature type="binding site" description="axial binding residue" evidence="14">
    <location>
        <position position="444"/>
    </location>
    <ligand>
        <name>heme</name>
        <dbReference type="ChEBI" id="CHEBI:30413"/>
    </ligand>
    <ligandPart>
        <name>Fe</name>
        <dbReference type="ChEBI" id="CHEBI:18248"/>
    </ligandPart>
</feature>
<keyword evidence="12" id="KW-0503">Monooxygenase</keyword>
<evidence type="ECO:0000256" key="5">
    <source>
        <dbReference type="ARBA" id="ARBA00010617"/>
    </source>
</evidence>
<keyword evidence="13" id="KW-0472">Membrane</keyword>
<keyword evidence="8" id="KW-0256">Endoplasmic reticulum</keyword>
<comment type="function">
    <text evidence="2">May be involved in the metabolism of insect hormones and in the breakdown of synthetic insecticides.</text>
</comment>
<evidence type="ECO:0000256" key="14">
    <source>
        <dbReference type="PIRSR" id="PIRSR602403-1"/>
    </source>
</evidence>
<dbReference type="GO" id="GO:0046872">
    <property type="term" value="F:metal ion binding"/>
    <property type="evidence" value="ECO:0007669"/>
    <property type="project" value="UniProtKB-KW"/>
</dbReference>
<dbReference type="SUPFAM" id="SSF48264">
    <property type="entry name" value="Cytochrome P450"/>
    <property type="match status" value="1"/>
</dbReference>
<evidence type="ECO:0000256" key="6">
    <source>
        <dbReference type="ARBA" id="ARBA00022617"/>
    </source>
</evidence>
<dbReference type="PANTHER" id="PTHR24292">
    <property type="entry name" value="CYTOCHROME P450"/>
    <property type="match status" value="1"/>
</dbReference>
<evidence type="ECO:0008006" key="17">
    <source>
        <dbReference type="Google" id="ProtNLM"/>
    </source>
</evidence>
<dbReference type="InterPro" id="IPR001128">
    <property type="entry name" value="Cyt_P450"/>
</dbReference>
<evidence type="ECO:0000256" key="1">
    <source>
        <dbReference type="ARBA" id="ARBA00001971"/>
    </source>
</evidence>
<sequence>MLFLSLILIAFCIVYYYFKKNLSYFDTWGIPYRPGWPFLGNMAETLVGKRMFAQVYEDIYKEFPDAKYVGLFEFFKTSILIRDPELIKTLCIKNFESFGNRVPFIQASVDPVFGRNLFNLQGEHWKNSRTVLTPTFSSLKLKTMFTLLTDCVEKFMQGVSKRPAESNIGVDIKDLFSKFSNDTMASCFFGFVVDTMKEPHNEFYHKARHACNLDGSLMLKIFFGRTLPKLMHFLRVKIIDKETEDFCHNIVKSVITQRLDKNIRRQDAIQIMLDALRDEVKKETMDYDHITSNTFSFLFAGFDTNSAQLGILAHNLALNPDVQKKLQDEIDQVLKEHDGKITYDIIQAMPYLDATLQESLRIDSIAVQVERVCSKPIELPPAVPGAKPYTIQPGMSIIISPTAIHNDPQYYPEPRKFDPDRFLNKRWNVNNPYFMGYGIGPRSCIGFRFSIIVCKVGLFYFLSKYSFKPNEKTTNPTEYKQDAFHLEYKNGFIVDFVCRE</sequence>
<comment type="cofactor">
    <cofactor evidence="1 14">
        <name>heme</name>
        <dbReference type="ChEBI" id="CHEBI:30413"/>
    </cofactor>
</comment>
<dbReference type="PANTHER" id="PTHR24292:SF54">
    <property type="entry name" value="CYP9F3-RELATED"/>
    <property type="match status" value="1"/>
</dbReference>
<dbReference type="CDD" id="cd11056">
    <property type="entry name" value="CYP6-like"/>
    <property type="match status" value="1"/>
</dbReference>
<evidence type="ECO:0000256" key="4">
    <source>
        <dbReference type="ARBA" id="ARBA00004406"/>
    </source>
</evidence>
<evidence type="ECO:0000256" key="9">
    <source>
        <dbReference type="ARBA" id="ARBA00022848"/>
    </source>
</evidence>
<comment type="similarity">
    <text evidence="5">Belongs to the cytochrome P450 family.</text>
</comment>
<dbReference type="InterPro" id="IPR036396">
    <property type="entry name" value="Cyt_P450_sf"/>
</dbReference>
<evidence type="ECO:0000256" key="10">
    <source>
        <dbReference type="ARBA" id="ARBA00023002"/>
    </source>
</evidence>